<evidence type="ECO:0000313" key="12">
    <source>
        <dbReference type="EMBL" id="KIK08633.1"/>
    </source>
</evidence>
<accession>A0A0C9YKN7</accession>
<evidence type="ECO:0000256" key="9">
    <source>
        <dbReference type="SAM" id="MobiDB-lite"/>
    </source>
</evidence>
<evidence type="ECO:0000256" key="3">
    <source>
        <dbReference type="ARBA" id="ARBA00005641"/>
    </source>
</evidence>
<keyword evidence="6" id="KW-0732">Signal</keyword>
<feature type="region of interest" description="Disordered" evidence="9">
    <location>
        <begin position="378"/>
        <end position="397"/>
    </location>
</feature>
<dbReference type="InterPro" id="IPR001547">
    <property type="entry name" value="Glyco_hydro_5"/>
</dbReference>
<keyword evidence="10" id="KW-0472">Membrane</keyword>
<sequence length="609" mass="66273">MIHNKRTTSVSKRLNRAIDITYICLYSVVFPAPFLPTSAPMYIAVLWQLVLGVLLVSVAAAGPERSRRQSGAGIPSQFVTTQNGKFMVNGSALRFVGTNAYWLHALNTDTDIDNTLASIAARGIKVVRTWAFNDVNVIPQNGTWFQLIANGTTSVNTGPNGLQKLDTVVRLAQKHGILLHMSLTNNWNPLPLVDGPVSFSRRDVTKGTNNTLSRNILSNDYGTYIRMIIIGGMDVYIREFNAPRKHDQFYVNETLINAFKNYTTQIVSRYVNSPAIFGWEIANDPRCNSSIPATSTCTTTTVTSWHSTIAQHIKSVDPNHLVSSGNQGFFCVGCPKLFPSTPTSPTPQVSPAPGTRRRDLPKFLTRARLLQDRTAALKKTRNLQKRSSPPSGGVQVRGRWVATPTRRQDDQGVGPAFDGSQGVDSEDILNIPEVGFGSFQLFPDQFSYGPNDPNLPAFNNTVQIGSDWIRRHAEMGQAAGKPVSLTAFGLVTQANLPFFVPFNTTIGPDQGTSSLSTRQNSQAIGVTDNQQDDAYTTWINAGLSSGLAAMTQYQWSQGDLTAQPGTAVSPDMTGSGVSPIATGTGVSPNDGYGSNDQGFVYQYHYHSSN</sequence>
<dbReference type="OrthoDB" id="406631at2759"/>
<keyword evidence="8" id="KW-0326">Glycosidase</keyword>
<evidence type="ECO:0000256" key="10">
    <source>
        <dbReference type="SAM" id="Phobius"/>
    </source>
</evidence>
<reference evidence="13" key="2">
    <citation type="submission" date="2015-01" db="EMBL/GenBank/DDBJ databases">
        <title>Evolutionary Origins and Diversification of the Mycorrhizal Mutualists.</title>
        <authorList>
            <consortium name="DOE Joint Genome Institute"/>
            <consortium name="Mycorrhizal Genomics Consortium"/>
            <person name="Kohler A."/>
            <person name="Kuo A."/>
            <person name="Nagy L.G."/>
            <person name="Floudas D."/>
            <person name="Copeland A."/>
            <person name="Barry K.W."/>
            <person name="Cichocki N."/>
            <person name="Veneault-Fourrey C."/>
            <person name="LaButti K."/>
            <person name="Lindquist E.A."/>
            <person name="Lipzen A."/>
            <person name="Lundell T."/>
            <person name="Morin E."/>
            <person name="Murat C."/>
            <person name="Riley R."/>
            <person name="Ohm R."/>
            <person name="Sun H."/>
            <person name="Tunlid A."/>
            <person name="Henrissat B."/>
            <person name="Grigoriev I.V."/>
            <person name="Hibbett D.S."/>
            <person name="Martin F."/>
        </authorList>
    </citation>
    <scope>NUCLEOTIDE SEQUENCE [LARGE SCALE GENOMIC DNA]</scope>
    <source>
        <strain evidence="13">LaAM-08-1</strain>
    </source>
</reference>
<evidence type="ECO:0000256" key="1">
    <source>
        <dbReference type="ARBA" id="ARBA00001678"/>
    </source>
</evidence>
<dbReference type="PANTHER" id="PTHR31451">
    <property type="match status" value="1"/>
</dbReference>
<dbReference type="GO" id="GO:0046355">
    <property type="term" value="P:mannan catabolic process"/>
    <property type="evidence" value="ECO:0007669"/>
    <property type="project" value="UniProtKB-ARBA"/>
</dbReference>
<comment type="catalytic activity">
    <reaction evidence="1">
        <text>Random hydrolysis of (1-&gt;4)-beta-D-mannosidic linkages in mannans, galactomannans and glucomannans.</text>
        <dbReference type="EC" id="3.2.1.78"/>
    </reaction>
</comment>
<gene>
    <name evidence="12" type="ORF">K443DRAFT_658295</name>
</gene>
<evidence type="ECO:0000256" key="6">
    <source>
        <dbReference type="ARBA" id="ARBA00022729"/>
    </source>
</evidence>
<dbReference type="EC" id="3.2.1.78" evidence="4"/>
<feature type="transmembrane region" description="Helical" evidence="10">
    <location>
        <begin position="20"/>
        <end position="36"/>
    </location>
</feature>
<feature type="region of interest" description="Disordered" evidence="9">
    <location>
        <begin position="341"/>
        <end position="361"/>
    </location>
</feature>
<evidence type="ECO:0000256" key="7">
    <source>
        <dbReference type="ARBA" id="ARBA00022801"/>
    </source>
</evidence>
<dbReference type="EMBL" id="KN838541">
    <property type="protein sequence ID" value="KIK08633.1"/>
    <property type="molecule type" value="Genomic_DNA"/>
</dbReference>
<evidence type="ECO:0000256" key="2">
    <source>
        <dbReference type="ARBA" id="ARBA00004613"/>
    </source>
</evidence>
<organism evidence="12 13">
    <name type="scientific">Laccaria amethystina LaAM-08-1</name>
    <dbReference type="NCBI Taxonomy" id="1095629"/>
    <lineage>
        <taxon>Eukaryota</taxon>
        <taxon>Fungi</taxon>
        <taxon>Dikarya</taxon>
        <taxon>Basidiomycota</taxon>
        <taxon>Agaricomycotina</taxon>
        <taxon>Agaricomycetes</taxon>
        <taxon>Agaricomycetidae</taxon>
        <taxon>Agaricales</taxon>
        <taxon>Agaricineae</taxon>
        <taxon>Hydnangiaceae</taxon>
        <taxon>Laccaria</taxon>
    </lineage>
</organism>
<reference evidence="12 13" key="1">
    <citation type="submission" date="2014-04" db="EMBL/GenBank/DDBJ databases">
        <authorList>
            <consortium name="DOE Joint Genome Institute"/>
            <person name="Kuo A."/>
            <person name="Kohler A."/>
            <person name="Nagy L.G."/>
            <person name="Floudas D."/>
            <person name="Copeland A."/>
            <person name="Barry K.W."/>
            <person name="Cichocki N."/>
            <person name="Veneault-Fourrey C."/>
            <person name="LaButti K."/>
            <person name="Lindquist E.A."/>
            <person name="Lipzen A."/>
            <person name="Lundell T."/>
            <person name="Morin E."/>
            <person name="Murat C."/>
            <person name="Sun H."/>
            <person name="Tunlid A."/>
            <person name="Henrissat B."/>
            <person name="Grigoriev I.V."/>
            <person name="Hibbett D.S."/>
            <person name="Martin F."/>
            <person name="Nordberg H.P."/>
            <person name="Cantor M.N."/>
            <person name="Hua S.X."/>
        </authorList>
    </citation>
    <scope>NUCLEOTIDE SEQUENCE [LARGE SCALE GENOMIC DNA]</scope>
    <source>
        <strain evidence="12 13">LaAM-08-1</strain>
    </source>
</reference>
<keyword evidence="7 12" id="KW-0378">Hydrolase</keyword>
<dbReference type="SUPFAM" id="SSF51445">
    <property type="entry name" value="(Trans)glycosidases"/>
    <property type="match status" value="1"/>
</dbReference>
<evidence type="ECO:0000256" key="8">
    <source>
        <dbReference type="ARBA" id="ARBA00023295"/>
    </source>
</evidence>
<dbReference type="Gene3D" id="3.20.20.80">
    <property type="entry name" value="Glycosidases"/>
    <property type="match status" value="1"/>
</dbReference>
<dbReference type="STRING" id="1095629.A0A0C9YKN7"/>
<dbReference type="GO" id="GO:0016985">
    <property type="term" value="F:mannan endo-1,4-beta-mannosidase activity"/>
    <property type="evidence" value="ECO:0007669"/>
    <property type="project" value="UniProtKB-EC"/>
</dbReference>
<name>A0A0C9YKN7_9AGAR</name>
<keyword evidence="5" id="KW-0964">Secreted</keyword>
<dbReference type="AlphaFoldDB" id="A0A0C9YKN7"/>
<feature type="domain" description="Glycoside hydrolase family 5" evidence="11">
    <location>
        <begin position="76"/>
        <end position="328"/>
    </location>
</feature>
<dbReference type="Pfam" id="PF26410">
    <property type="entry name" value="GH5_mannosidase"/>
    <property type="match status" value="1"/>
</dbReference>
<feature type="region of interest" description="Disordered" evidence="9">
    <location>
        <begin position="403"/>
        <end position="424"/>
    </location>
</feature>
<protein>
    <recommendedName>
        <fullName evidence="4">mannan endo-1,4-beta-mannosidase</fullName>
        <ecNumber evidence="4">3.2.1.78</ecNumber>
    </recommendedName>
</protein>
<dbReference type="Proteomes" id="UP000054477">
    <property type="component" value="Unassembled WGS sequence"/>
</dbReference>
<keyword evidence="10" id="KW-0812">Transmembrane</keyword>
<evidence type="ECO:0000256" key="5">
    <source>
        <dbReference type="ARBA" id="ARBA00022525"/>
    </source>
</evidence>
<dbReference type="InterPro" id="IPR045053">
    <property type="entry name" value="MAN-like"/>
</dbReference>
<comment type="subcellular location">
    <subcellularLocation>
        <location evidence="2">Secreted</location>
    </subcellularLocation>
</comment>
<evidence type="ECO:0000259" key="11">
    <source>
        <dbReference type="Pfam" id="PF26410"/>
    </source>
</evidence>
<proteinExistence type="inferred from homology"/>
<dbReference type="InterPro" id="IPR017853">
    <property type="entry name" value="GH"/>
</dbReference>
<evidence type="ECO:0000313" key="13">
    <source>
        <dbReference type="Proteomes" id="UP000054477"/>
    </source>
</evidence>
<dbReference type="PANTHER" id="PTHR31451:SF39">
    <property type="entry name" value="MANNAN ENDO-1,4-BETA-MANNOSIDASE 1"/>
    <property type="match status" value="1"/>
</dbReference>
<dbReference type="GO" id="GO:0005576">
    <property type="term" value="C:extracellular region"/>
    <property type="evidence" value="ECO:0007669"/>
    <property type="project" value="UniProtKB-SubCell"/>
</dbReference>
<evidence type="ECO:0000256" key="4">
    <source>
        <dbReference type="ARBA" id="ARBA00012706"/>
    </source>
</evidence>
<keyword evidence="10" id="KW-1133">Transmembrane helix</keyword>
<comment type="similarity">
    <text evidence="3">Belongs to the glycosyl hydrolase 5 (cellulase A) family.</text>
</comment>
<dbReference type="HOGENOM" id="CLU_031603_3_0_1"/>
<keyword evidence="13" id="KW-1185">Reference proteome</keyword>